<dbReference type="CDD" id="cd01066">
    <property type="entry name" value="APP_MetAP"/>
    <property type="match status" value="1"/>
</dbReference>
<accession>A0A9D1Z7V3</accession>
<dbReference type="Proteomes" id="UP000824135">
    <property type="component" value="Unassembled WGS sequence"/>
</dbReference>
<dbReference type="InterPro" id="IPR029149">
    <property type="entry name" value="Creatin/AminoP/Spt16_N"/>
</dbReference>
<gene>
    <name evidence="3" type="ORF">H9728_02260</name>
</gene>
<comment type="caution">
    <text evidence="3">The sequence shown here is derived from an EMBL/GenBank/DDBJ whole genome shotgun (WGS) entry which is preliminary data.</text>
</comment>
<name>A0A9D1Z7V3_9FIRM</name>
<organism evidence="3 4">
    <name type="scientific">Candidatus Borkfalkia excrementavium</name>
    <dbReference type="NCBI Taxonomy" id="2838505"/>
    <lineage>
        <taxon>Bacteria</taxon>
        <taxon>Bacillati</taxon>
        <taxon>Bacillota</taxon>
        <taxon>Clostridia</taxon>
        <taxon>Christensenellales</taxon>
        <taxon>Christensenellaceae</taxon>
        <taxon>Candidatus Borkfalkia</taxon>
    </lineage>
</organism>
<dbReference type="InterPro" id="IPR000587">
    <property type="entry name" value="Creatinase_N"/>
</dbReference>
<feature type="domain" description="Peptidase M24" evidence="1">
    <location>
        <begin position="167"/>
        <end position="371"/>
    </location>
</feature>
<evidence type="ECO:0000259" key="2">
    <source>
        <dbReference type="Pfam" id="PF01321"/>
    </source>
</evidence>
<proteinExistence type="predicted"/>
<dbReference type="AlphaFoldDB" id="A0A9D1Z7V3"/>
<dbReference type="PANTHER" id="PTHR46112">
    <property type="entry name" value="AMINOPEPTIDASE"/>
    <property type="match status" value="1"/>
</dbReference>
<dbReference type="Gene3D" id="3.90.230.10">
    <property type="entry name" value="Creatinase/methionine aminopeptidase superfamily"/>
    <property type="match status" value="1"/>
</dbReference>
<dbReference type="InterPro" id="IPR036005">
    <property type="entry name" value="Creatinase/aminopeptidase-like"/>
</dbReference>
<dbReference type="InterPro" id="IPR050659">
    <property type="entry name" value="Peptidase_M24B"/>
</dbReference>
<dbReference type="SUPFAM" id="SSF53092">
    <property type="entry name" value="Creatinase/prolidase N-terminal domain"/>
    <property type="match status" value="1"/>
</dbReference>
<evidence type="ECO:0000313" key="3">
    <source>
        <dbReference type="EMBL" id="HIY77844.1"/>
    </source>
</evidence>
<dbReference type="EMBL" id="DXCO01000019">
    <property type="protein sequence ID" value="HIY77844.1"/>
    <property type="molecule type" value="Genomic_DNA"/>
</dbReference>
<protein>
    <submittedName>
        <fullName evidence="3">Xaa-Pro peptidase family protein</fullName>
    </submittedName>
</protein>
<evidence type="ECO:0000259" key="1">
    <source>
        <dbReference type="Pfam" id="PF00557"/>
    </source>
</evidence>
<dbReference type="Pfam" id="PF00557">
    <property type="entry name" value="Peptidase_M24"/>
    <property type="match status" value="1"/>
</dbReference>
<dbReference type="InterPro" id="IPR000994">
    <property type="entry name" value="Pept_M24"/>
</dbReference>
<sequence>MSYYNAEESKKRVAKVVELLQKEGADIALVYYDELNIANGWYLTGWCPQFEKGAVLIGKDGTAMLLGGPESEPFAIQSSAINDTRCFKVFMVPDEEYPNAKIIGFPELFRELNEKFPVRRVGLVGMSEMPYELHRQLEEGFAGCELVDLTDQYLKFRYVKSDWEVEQARAATRLSYLAYKEMLKKVKPGEKEFAVAAAGEAVCRANGANGFAYQTIVGSGVRSNAVVPTATDKVMQAGEMVMLGIAPRVNGYAGTFGHTVPVSGEYTPEQKKCLTDMIEVMKVTKSMLRIGNTGRQIDAEGRKLYDKGGYLKYLVCPFAHTMGLMEAEAPFFGPNSDDVLQKNMIVNVDVSFFGHPVLNGLRVETCYVITERGAKPLCPEFEEELFNYVK</sequence>
<dbReference type="PANTHER" id="PTHR46112:SF2">
    <property type="entry name" value="XAA-PRO AMINOPEPTIDASE P-RELATED"/>
    <property type="match status" value="1"/>
</dbReference>
<reference evidence="3" key="1">
    <citation type="journal article" date="2021" name="PeerJ">
        <title>Extensive microbial diversity within the chicken gut microbiome revealed by metagenomics and culture.</title>
        <authorList>
            <person name="Gilroy R."/>
            <person name="Ravi A."/>
            <person name="Getino M."/>
            <person name="Pursley I."/>
            <person name="Horton D.L."/>
            <person name="Alikhan N.F."/>
            <person name="Baker D."/>
            <person name="Gharbi K."/>
            <person name="Hall N."/>
            <person name="Watson M."/>
            <person name="Adriaenssens E.M."/>
            <person name="Foster-Nyarko E."/>
            <person name="Jarju S."/>
            <person name="Secka A."/>
            <person name="Antonio M."/>
            <person name="Oren A."/>
            <person name="Chaudhuri R.R."/>
            <person name="La Ragione R."/>
            <person name="Hildebrand F."/>
            <person name="Pallen M.J."/>
        </authorList>
    </citation>
    <scope>NUCLEOTIDE SEQUENCE</scope>
    <source>
        <strain evidence="3">CHK199-9574</strain>
    </source>
</reference>
<dbReference type="SUPFAM" id="SSF55920">
    <property type="entry name" value="Creatinase/aminopeptidase"/>
    <property type="match status" value="1"/>
</dbReference>
<evidence type="ECO:0000313" key="4">
    <source>
        <dbReference type="Proteomes" id="UP000824135"/>
    </source>
</evidence>
<dbReference type="Gene3D" id="3.40.350.10">
    <property type="entry name" value="Creatinase/prolidase N-terminal domain"/>
    <property type="match status" value="1"/>
</dbReference>
<feature type="domain" description="Creatinase N-terminal" evidence="2">
    <location>
        <begin position="12"/>
        <end position="159"/>
    </location>
</feature>
<reference evidence="3" key="2">
    <citation type="submission" date="2021-04" db="EMBL/GenBank/DDBJ databases">
        <authorList>
            <person name="Gilroy R."/>
        </authorList>
    </citation>
    <scope>NUCLEOTIDE SEQUENCE</scope>
    <source>
        <strain evidence="3">CHK199-9574</strain>
    </source>
</reference>
<dbReference type="Pfam" id="PF01321">
    <property type="entry name" value="Creatinase_N"/>
    <property type="match status" value="1"/>
</dbReference>